<name>D4DQ50_NEIEG</name>
<comment type="caution">
    <text evidence="1">The sequence shown here is derived from an EMBL/GenBank/DDBJ whole genome shotgun (WGS) entry which is preliminary data.</text>
</comment>
<organism evidence="1 2">
    <name type="scientific">Neisseria elongata subsp. glycolytica ATCC 29315</name>
    <dbReference type="NCBI Taxonomy" id="546263"/>
    <lineage>
        <taxon>Bacteria</taxon>
        <taxon>Pseudomonadati</taxon>
        <taxon>Pseudomonadota</taxon>
        <taxon>Betaproteobacteria</taxon>
        <taxon>Neisseriales</taxon>
        <taxon>Neisseriaceae</taxon>
        <taxon>Neisseria</taxon>
    </lineage>
</organism>
<accession>D4DQ50</accession>
<dbReference type="AlphaFoldDB" id="D4DQ50"/>
<dbReference type="EMBL" id="ADBF01000030">
    <property type="protein sequence ID" value="EFE49933.1"/>
    <property type="molecule type" value="Genomic_DNA"/>
</dbReference>
<reference evidence="1 2" key="1">
    <citation type="submission" date="2010-02" db="EMBL/GenBank/DDBJ databases">
        <authorList>
            <person name="Weinstock G."/>
            <person name="Sodergren E."/>
            <person name="Clifton S."/>
            <person name="Fulton L."/>
            <person name="Fulton B."/>
            <person name="Courtney L."/>
            <person name="Fronick C."/>
            <person name="Harrison M."/>
            <person name="Strong C."/>
            <person name="Farmer C."/>
            <person name="Delahaunty K."/>
            <person name="Markovic C."/>
            <person name="Hall O."/>
            <person name="Minx P."/>
            <person name="Tomlinson C."/>
            <person name="Mitreva M."/>
            <person name="Nelson J."/>
            <person name="Hou S."/>
            <person name="Wollam A."/>
            <person name="Pepin K.H."/>
            <person name="Johnson M."/>
            <person name="Bhonagiri V."/>
            <person name="Zhang X."/>
            <person name="Suruliraj S."/>
            <person name="Warren W."/>
            <person name="Chinwalla A."/>
            <person name="Mardis E.R."/>
            <person name="Wilson R.K."/>
        </authorList>
    </citation>
    <scope>NUCLEOTIDE SEQUENCE [LARGE SCALE GENOMIC DNA]</scope>
    <source>
        <strain evidence="1 2">ATCC 29315</strain>
    </source>
</reference>
<dbReference type="Proteomes" id="UP000005536">
    <property type="component" value="Unassembled WGS sequence"/>
</dbReference>
<evidence type="ECO:0008006" key="3">
    <source>
        <dbReference type="Google" id="ProtNLM"/>
    </source>
</evidence>
<sequence length="37" mass="4089">MKLLSTLLVLLVAAEHFYIAWLEMARVSSKKAVVSAV</sequence>
<evidence type="ECO:0000313" key="1">
    <source>
        <dbReference type="EMBL" id="EFE49933.1"/>
    </source>
</evidence>
<proteinExistence type="predicted"/>
<evidence type="ECO:0000313" key="2">
    <source>
        <dbReference type="Proteomes" id="UP000005536"/>
    </source>
</evidence>
<protein>
    <recommendedName>
        <fullName evidence="3">DUF1304 domain-containing protein</fullName>
    </recommendedName>
</protein>
<gene>
    <name evidence="1" type="ORF">NEIELOOT_01187</name>
</gene>